<sequence length="86" mass="9461">MLQGMPERRSSKRSRTDLEGWFASEATGEPIACTVWDLSESGVRLVIPSPADVPLEFELKIPNAGAVAKVRLVWTQGCHYGVRFTG</sequence>
<reference evidence="2 3" key="1">
    <citation type="journal article" date="2019" name="Syst. Appl. Microbiol.">
        <title>Microvirga tunisiensis sp. nov., a root nodule symbiotic bacterium isolated from Lupinus micranthus and L. luteus grown in Northern Tunisia.</title>
        <authorList>
            <person name="Msaddak A."/>
            <person name="Rejili M."/>
            <person name="Duran D."/>
            <person name="Mars M."/>
            <person name="Palacios J.M."/>
            <person name="Ruiz-Argueso T."/>
            <person name="Rey L."/>
            <person name="Imperial J."/>
        </authorList>
    </citation>
    <scope>NUCLEOTIDE SEQUENCE [LARGE SCALE GENOMIC DNA]</scope>
    <source>
        <strain evidence="2 3">Lmie10</strain>
    </source>
</reference>
<dbReference type="Proteomes" id="UP000403266">
    <property type="component" value="Unassembled WGS sequence"/>
</dbReference>
<accession>A0A5N7MQN9</accession>
<dbReference type="RefSeq" id="WP_152716084.1">
    <property type="nucleotide sequence ID" value="NZ_VOSJ01000229.1"/>
</dbReference>
<name>A0A5N7MQN9_9HYPH</name>
<dbReference type="EMBL" id="VOSK01000218">
    <property type="protein sequence ID" value="MPR29327.1"/>
    <property type="molecule type" value="Genomic_DNA"/>
</dbReference>
<evidence type="ECO:0000313" key="2">
    <source>
        <dbReference type="EMBL" id="MPR29327.1"/>
    </source>
</evidence>
<evidence type="ECO:0000313" key="3">
    <source>
        <dbReference type="Proteomes" id="UP000403266"/>
    </source>
</evidence>
<keyword evidence="3" id="KW-1185">Reference proteome</keyword>
<gene>
    <name evidence="2" type="ORF">FS320_30570</name>
</gene>
<protein>
    <submittedName>
        <fullName evidence="2">PilZ domain-containing protein</fullName>
    </submittedName>
</protein>
<evidence type="ECO:0000259" key="1">
    <source>
        <dbReference type="Pfam" id="PF07238"/>
    </source>
</evidence>
<dbReference type="Gene3D" id="2.40.10.220">
    <property type="entry name" value="predicted glycosyltransferase like domains"/>
    <property type="match status" value="1"/>
</dbReference>
<dbReference type="OrthoDB" id="8020922at2"/>
<dbReference type="SUPFAM" id="SSF141371">
    <property type="entry name" value="PilZ domain-like"/>
    <property type="match status" value="1"/>
</dbReference>
<feature type="domain" description="PilZ" evidence="1">
    <location>
        <begin position="7"/>
        <end position="85"/>
    </location>
</feature>
<dbReference type="AlphaFoldDB" id="A0A5N7MQN9"/>
<dbReference type="GO" id="GO:0035438">
    <property type="term" value="F:cyclic-di-GMP binding"/>
    <property type="evidence" value="ECO:0007669"/>
    <property type="project" value="InterPro"/>
</dbReference>
<proteinExistence type="predicted"/>
<dbReference type="InterPro" id="IPR009875">
    <property type="entry name" value="PilZ_domain"/>
</dbReference>
<dbReference type="Pfam" id="PF07238">
    <property type="entry name" value="PilZ"/>
    <property type="match status" value="1"/>
</dbReference>
<comment type="caution">
    <text evidence="2">The sequence shown here is derived from an EMBL/GenBank/DDBJ whole genome shotgun (WGS) entry which is preliminary data.</text>
</comment>
<organism evidence="2 3">
    <name type="scientific">Microvirga tunisiensis</name>
    <dbReference type="NCBI Taxonomy" id="2108360"/>
    <lineage>
        <taxon>Bacteria</taxon>
        <taxon>Pseudomonadati</taxon>
        <taxon>Pseudomonadota</taxon>
        <taxon>Alphaproteobacteria</taxon>
        <taxon>Hyphomicrobiales</taxon>
        <taxon>Methylobacteriaceae</taxon>
        <taxon>Microvirga</taxon>
    </lineage>
</organism>